<keyword evidence="6" id="KW-0732">Signal</keyword>
<evidence type="ECO:0000313" key="8">
    <source>
        <dbReference type="EMBL" id="MDO6416852.1"/>
    </source>
</evidence>
<comment type="subcellular location">
    <subcellularLocation>
        <location evidence="1">Cell outer membrane</location>
        <topology evidence="1">Lipid-anchor</topology>
    </subcellularLocation>
</comment>
<keyword evidence="4" id="KW-0449">Lipoprotein</keyword>
<evidence type="ECO:0000256" key="4">
    <source>
        <dbReference type="ARBA" id="ARBA00023288"/>
    </source>
</evidence>
<accession>A0ABT8YEU1</accession>
<organism evidence="8 9">
    <name type="scientific">Sphingomonas natans</name>
    <dbReference type="NCBI Taxonomy" id="3063330"/>
    <lineage>
        <taxon>Bacteria</taxon>
        <taxon>Pseudomonadati</taxon>
        <taxon>Pseudomonadota</taxon>
        <taxon>Alphaproteobacteria</taxon>
        <taxon>Sphingomonadales</taxon>
        <taxon>Sphingomonadaceae</taxon>
        <taxon>Sphingomonas</taxon>
    </lineage>
</organism>
<gene>
    <name evidence="8" type="ORF">Q4F19_20885</name>
</gene>
<dbReference type="EMBL" id="JAUOTP010000012">
    <property type="protein sequence ID" value="MDO6416852.1"/>
    <property type="molecule type" value="Genomic_DNA"/>
</dbReference>
<evidence type="ECO:0000259" key="7">
    <source>
        <dbReference type="Pfam" id="PF05433"/>
    </source>
</evidence>
<feature type="region of interest" description="Disordered" evidence="5">
    <location>
        <begin position="24"/>
        <end position="79"/>
    </location>
</feature>
<evidence type="ECO:0000256" key="6">
    <source>
        <dbReference type="SAM" id="SignalP"/>
    </source>
</evidence>
<evidence type="ECO:0000256" key="3">
    <source>
        <dbReference type="ARBA" id="ARBA00015281"/>
    </source>
</evidence>
<name>A0ABT8YEU1_9SPHN</name>
<evidence type="ECO:0000313" key="9">
    <source>
        <dbReference type="Proteomes" id="UP001169764"/>
    </source>
</evidence>
<feature type="signal peptide" evidence="6">
    <location>
        <begin position="1"/>
        <end position="23"/>
    </location>
</feature>
<dbReference type="InterPro" id="IPR008816">
    <property type="entry name" value="Gly_zipper_2TM_dom"/>
</dbReference>
<feature type="chain" id="PRO_5046666186" description="17 kDa surface antigen" evidence="6">
    <location>
        <begin position="24"/>
        <end position="178"/>
    </location>
</feature>
<dbReference type="RefSeq" id="WP_303546741.1">
    <property type="nucleotide sequence ID" value="NZ_JAUOTP010000012.1"/>
</dbReference>
<dbReference type="Pfam" id="PF05433">
    <property type="entry name" value="Rick_17kDa_Anti"/>
    <property type="match status" value="1"/>
</dbReference>
<keyword evidence="9" id="KW-1185">Reference proteome</keyword>
<sequence length="178" mass="19369">MKSFILGTALAAMILPAAAPALAQQGYSRGDRDDRGDNGRGRGDDRQNGRRDDRGGPRGNDRGNDRGRGGQDWQSYRNYDWNRPDQRYGGYDAARYYRDGNYSERRIGRNDRIYRGGNGRYYCRRTDGTTGLIVGGALGGLLGNSLANGRSSTVATLLGVGGGALLGQSIDRGNVRCR</sequence>
<comment type="similarity">
    <text evidence="2">Belongs to the rickettsiale 17 kDa surface antigen family.</text>
</comment>
<evidence type="ECO:0000256" key="5">
    <source>
        <dbReference type="SAM" id="MobiDB-lite"/>
    </source>
</evidence>
<evidence type="ECO:0000256" key="1">
    <source>
        <dbReference type="ARBA" id="ARBA00004459"/>
    </source>
</evidence>
<comment type="caution">
    <text evidence="8">The sequence shown here is derived from an EMBL/GenBank/DDBJ whole genome shotgun (WGS) entry which is preliminary data.</text>
</comment>
<feature type="domain" description="Glycine zipper 2TM" evidence="7">
    <location>
        <begin position="131"/>
        <end position="170"/>
    </location>
</feature>
<proteinExistence type="inferred from homology"/>
<evidence type="ECO:0000256" key="2">
    <source>
        <dbReference type="ARBA" id="ARBA00008681"/>
    </source>
</evidence>
<protein>
    <recommendedName>
        <fullName evidence="3">17 kDa surface antigen</fullName>
    </recommendedName>
</protein>
<dbReference type="Proteomes" id="UP001169764">
    <property type="component" value="Unassembled WGS sequence"/>
</dbReference>
<feature type="compositionally biased region" description="Basic and acidic residues" evidence="5">
    <location>
        <begin position="29"/>
        <end position="69"/>
    </location>
</feature>
<reference evidence="8" key="1">
    <citation type="submission" date="2023-07" db="EMBL/GenBank/DDBJ databases">
        <authorList>
            <person name="Kim M."/>
        </authorList>
    </citation>
    <scope>NUCLEOTIDE SEQUENCE</scope>
    <source>
        <strain evidence="8">BIUV-7</strain>
    </source>
</reference>